<dbReference type="PROSITE" id="PS00990">
    <property type="entry name" value="CLAT_ADAPTOR_M_1"/>
    <property type="match status" value="1"/>
</dbReference>
<protein>
    <submittedName>
        <fullName evidence="6">AP-1 complex subunit mu-1</fullName>
    </submittedName>
</protein>
<keyword evidence="3" id="KW-0653">Protein transport</keyword>
<reference evidence="8 9" key="1">
    <citation type="submission" date="2020-04" db="EMBL/GenBank/DDBJ databases">
        <title>Perkinsus olseni comparative genomics.</title>
        <authorList>
            <person name="Bogema D.R."/>
        </authorList>
    </citation>
    <scope>NUCLEOTIDE SEQUENCE [LARGE SCALE GENOMIC DNA]</scope>
    <source>
        <strain evidence="6">ATCC PRA-179</strain>
        <strain evidence="7">ATCC PRA-31</strain>
    </source>
</reference>
<dbReference type="PROSITE" id="PS51072">
    <property type="entry name" value="MHD"/>
    <property type="match status" value="1"/>
</dbReference>
<dbReference type="EMBL" id="JABAHT010000652">
    <property type="protein sequence ID" value="KAF4653121.1"/>
    <property type="molecule type" value="Genomic_DNA"/>
</dbReference>
<dbReference type="SUPFAM" id="SSF49447">
    <property type="entry name" value="Second domain of Mu2 adaptin subunit (ap50) of ap2 adaptor"/>
    <property type="match status" value="1"/>
</dbReference>
<dbReference type="GO" id="GO:0016192">
    <property type="term" value="P:vesicle-mediated transport"/>
    <property type="evidence" value="ECO:0007669"/>
    <property type="project" value="InterPro"/>
</dbReference>
<evidence type="ECO:0000313" key="6">
    <source>
        <dbReference type="EMBL" id="KAF4653121.1"/>
    </source>
</evidence>
<dbReference type="InterPro" id="IPR011012">
    <property type="entry name" value="Longin-like_dom_sf"/>
</dbReference>
<dbReference type="InterPro" id="IPR036168">
    <property type="entry name" value="AP2_Mu_C_sf"/>
</dbReference>
<evidence type="ECO:0000313" key="7">
    <source>
        <dbReference type="EMBL" id="KAF4655345.1"/>
    </source>
</evidence>
<name>A0A7J6L2X5_PEROL</name>
<feature type="non-terminal residue" evidence="6">
    <location>
        <position position="501"/>
    </location>
</feature>
<evidence type="ECO:0000259" key="5">
    <source>
        <dbReference type="PROSITE" id="PS51072"/>
    </source>
</evidence>
<keyword evidence="2" id="KW-0813">Transport</keyword>
<dbReference type="Pfam" id="PF00928">
    <property type="entry name" value="Adap_comp_sub"/>
    <property type="match status" value="1"/>
</dbReference>
<evidence type="ECO:0000256" key="2">
    <source>
        <dbReference type="ARBA" id="ARBA00022448"/>
    </source>
</evidence>
<dbReference type="AlphaFoldDB" id="A0A7J6L2X5"/>
<evidence type="ECO:0000313" key="9">
    <source>
        <dbReference type="Proteomes" id="UP000572268"/>
    </source>
</evidence>
<dbReference type="InterPro" id="IPR050431">
    <property type="entry name" value="Adaptor_comp_med_subunit"/>
</dbReference>
<dbReference type="GO" id="GO:0030131">
    <property type="term" value="C:clathrin adaptor complex"/>
    <property type="evidence" value="ECO:0007669"/>
    <property type="project" value="InterPro"/>
</dbReference>
<dbReference type="PANTHER" id="PTHR10529">
    <property type="entry name" value="AP COMPLEX SUBUNIT MU"/>
    <property type="match status" value="1"/>
</dbReference>
<dbReference type="EMBL" id="JABANN010000649">
    <property type="protein sequence ID" value="KAF4655345.1"/>
    <property type="molecule type" value="Genomic_DNA"/>
</dbReference>
<comment type="caution">
    <text evidence="6">The sequence shown here is derived from an EMBL/GenBank/DDBJ whole genome shotgun (WGS) entry which is preliminary data.</text>
</comment>
<evidence type="ECO:0000256" key="4">
    <source>
        <dbReference type="ARBA" id="ARBA00023136"/>
    </source>
</evidence>
<feature type="domain" description="MHD" evidence="5">
    <location>
        <begin position="105"/>
        <end position="365"/>
    </location>
</feature>
<organism evidence="6 8">
    <name type="scientific">Perkinsus olseni</name>
    <name type="common">Perkinsus atlanticus</name>
    <dbReference type="NCBI Taxonomy" id="32597"/>
    <lineage>
        <taxon>Eukaryota</taxon>
        <taxon>Sar</taxon>
        <taxon>Alveolata</taxon>
        <taxon>Perkinsozoa</taxon>
        <taxon>Perkinsea</taxon>
        <taxon>Perkinsida</taxon>
        <taxon>Perkinsidae</taxon>
        <taxon>Perkinsus</taxon>
    </lineage>
</organism>
<gene>
    <name evidence="6" type="primary">AP1M1</name>
    <name evidence="7" type="ORF">FOL46_008281</name>
    <name evidence="6" type="ORF">FOZ61_009194</name>
</gene>
<evidence type="ECO:0000256" key="3">
    <source>
        <dbReference type="ARBA" id="ARBA00022927"/>
    </source>
</evidence>
<evidence type="ECO:0000313" key="8">
    <source>
        <dbReference type="Proteomes" id="UP000570595"/>
    </source>
</evidence>
<proteinExistence type="predicted"/>
<accession>A0A7J6L2X5</accession>
<dbReference type="Proteomes" id="UP000570595">
    <property type="component" value="Unassembled WGS sequence"/>
</dbReference>
<dbReference type="Gene3D" id="3.30.450.60">
    <property type="match status" value="1"/>
</dbReference>
<dbReference type="GO" id="GO:0012505">
    <property type="term" value="C:endomembrane system"/>
    <property type="evidence" value="ECO:0007669"/>
    <property type="project" value="UniProtKB-SubCell"/>
</dbReference>
<dbReference type="OrthoDB" id="10259133at2759"/>
<dbReference type="InterPro" id="IPR028565">
    <property type="entry name" value="MHD"/>
</dbReference>
<dbReference type="CDD" id="cd09250">
    <property type="entry name" value="AP-1_Mu1_Cterm"/>
    <property type="match status" value="1"/>
</dbReference>
<sequence>MSGASAVFILDLKGKVIIWRNYRGEVLKDYFKTVDEDHIKDNFVLTYELLDEMMDNGYPQTTETKILREYIKTEYKKVKVDKMKAPPSAATSAVSWRPEGIKHKKNEIFLDVIEKLNLLVAANGQVLRSEILGSLKMKSFLSGMPECKLGLNDKLLAAGGAGGSSRGGKGVEMEDIKFHQCVRLSRFEQDRTISFIPPDGEFELMSYRLNTPVKPLITVEAVVDPSQSGRRLEVMIKAKSQFKSRSIANSVEIHVPVPGDVDTPQCKASTGSVKYHPEKDCVIWSIKQFPGQKDYIMTSNFGLPSVSMEAARDLYAKKPISVKFEIPYFTVSGLTVRYLKIVEKSGHVVIGQTNTTSNVDVYHDADGHLVDANGFYEAVPLTDYIPVERSIDAEFPLCDLPVGSGMFTGVCVPPSYYKQRISFCTDYVFYQACIPPQQPLWPKWDVTAKDAALRSAFKREIDERVAREISGSGGDLVEVRFSQNIRCVEAFRAAVCRLNFP</sequence>
<keyword evidence="4" id="KW-0472">Membrane</keyword>
<dbReference type="InterPro" id="IPR018240">
    <property type="entry name" value="Clathrin_mu_CS"/>
</dbReference>
<comment type="subcellular location">
    <subcellularLocation>
        <location evidence="1">Endomembrane system</location>
    </subcellularLocation>
</comment>
<dbReference type="Proteomes" id="UP000572268">
    <property type="component" value="Unassembled WGS sequence"/>
</dbReference>
<dbReference type="SUPFAM" id="SSF64356">
    <property type="entry name" value="SNARE-like"/>
    <property type="match status" value="1"/>
</dbReference>
<evidence type="ECO:0000256" key="1">
    <source>
        <dbReference type="ARBA" id="ARBA00004308"/>
    </source>
</evidence>
<dbReference type="GO" id="GO:0006886">
    <property type="term" value="P:intracellular protein transport"/>
    <property type="evidence" value="ECO:0007669"/>
    <property type="project" value="InterPro"/>
</dbReference>
<dbReference type="Gene3D" id="2.60.40.1170">
    <property type="entry name" value="Mu homology domain, subdomain B"/>
    <property type="match status" value="2"/>
</dbReference>
<dbReference type="PROSITE" id="PS00991">
    <property type="entry name" value="CLAT_ADAPTOR_M_2"/>
    <property type="match status" value="1"/>
</dbReference>